<feature type="compositionally biased region" description="Polar residues" evidence="1">
    <location>
        <begin position="41"/>
        <end position="51"/>
    </location>
</feature>
<evidence type="ECO:0000313" key="2">
    <source>
        <dbReference type="EMBL" id="EFN73890.1"/>
    </source>
</evidence>
<evidence type="ECO:0000313" key="3">
    <source>
        <dbReference type="Proteomes" id="UP000000311"/>
    </source>
</evidence>
<keyword evidence="3" id="KW-1185">Reference proteome</keyword>
<proteinExistence type="predicted"/>
<feature type="compositionally biased region" description="Basic and acidic residues" evidence="1">
    <location>
        <begin position="53"/>
        <end position="64"/>
    </location>
</feature>
<dbReference type="AlphaFoldDB" id="E1ZY41"/>
<reference evidence="2 3" key="1">
    <citation type="journal article" date="2010" name="Science">
        <title>Genomic comparison of the ants Camponotus floridanus and Harpegnathos saltator.</title>
        <authorList>
            <person name="Bonasio R."/>
            <person name="Zhang G."/>
            <person name="Ye C."/>
            <person name="Mutti N.S."/>
            <person name="Fang X."/>
            <person name="Qin N."/>
            <person name="Donahue G."/>
            <person name="Yang P."/>
            <person name="Li Q."/>
            <person name="Li C."/>
            <person name="Zhang P."/>
            <person name="Huang Z."/>
            <person name="Berger S.L."/>
            <person name="Reinberg D."/>
            <person name="Wang J."/>
            <person name="Liebig J."/>
        </authorList>
    </citation>
    <scope>NUCLEOTIDE SEQUENCE [LARGE SCALE GENOMIC DNA]</scope>
    <source>
        <strain evidence="3">C129</strain>
    </source>
</reference>
<evidence type="ECO:0000256" key="1">
    <source>
        <dbReference type="SAM" id="MobiDB-lite"/>
    </source>
</evidence>
<sequence>MNTDQNNFIMHQQDEPWIIPELVRLTDNEVREIVNKRENTKNQLPGNSSSPLRYDEDREAKKGESSSLTTYVEKQNKLGQMGGSTMRKGGKSLPSWSAIVSLSRVTRGCSGDVRGCEGEPFIFPEVVAHRAPPRQETAAVARTLFRLRCSGGFSLLRRALYQCTLASSFQFPGGSPTAIINRNEIPVMCDGTLFRRYNVSRTRATLRSNGEFVVFGAGSGVGTDYSNMEWRLAGVAVAPGLFYRTNGFIKCQRELAADGRERAEPVS</sequence>
<accession>E1ZY41</accession>
<feature type="region of interest" description="Disordered" evidence="1">
    <location>
        <begin position="36"/>
        <end position="72"/>
    </location>
</feature>
<organism evidence="3">
    <name type="scientific">Camponotus floridanus</name>
    <name type="common">Florida carpenter ant</name>
    <dbReference type="NCBI Taxonomy" id="104421"/>
    <lineage>
        <taxon>Eukaryota</taxon>
        <taxon>Metazoa</taxon>
        <taxon>Ecdysozoa</taxon>
        <taxon>Arthropoda</taxon>
        <taxon>Hexapoda</taxon>
        <taxon>Insecta</taxon>
        <taxon>Pterygota</taxon>
        <taxon>Neoptera</taxon>
        <taxon>Endopterygota</taxon>
        <taxon>Hymenoptera</taxon>
        <taxon>Apocrita</taxon>
        <taxon>Aculeata</taxon>
        <taxon>Formicoidea</taxon>
        <taxon>Formicidae</taxon>
        <taxon>Formicinae</taxon>
        <taxon>Camponotus</taxon>
    </lineage>
</organism>
<name>E1ZY41_CAMFO</name>
<dbReference type="Proteomes" id="UP000000311">
    <property type="component" value="Unassembled WGS sequence"/>
</dbReference>
<protein>
    <submittedName>
        <fullName evidence="2">Uncharacterized protein</fullName>
    </submittedName>
</protein>
<gene>
    <name evidence="2" type="ORF">EAG_09994</name>
</gene>
<dbReference type="InParanoid" id="E1ZY41"/>
<dbReference type="EMBL" id="GL435171">
    <property type="protein sequence ID" value="EFN73890.1"/>
    <property type="molecule type" value="Genomic_DNA"/>
</dbReference>